<dbReference type="OrthoDB" id="9850431at2"/>
<reference evidence="2" key="1">
    <citation type="submission" date="2017-04" db="EMBL/GenBank/DDBJ databases">
        <authorList>
            <person name="Varghese N."/>
            <person name="Submissions S."/>
        </authorList>
    </citation>
    <scope>NUCLEOTIDE SEQUENCE [LARGE SCALE GENOMIC DNA]</scope>
    <source>
        <strain evidence="2">DSM 16512</strain>
    </source>
</reference>
<organism evidence="1 2">
    <name type="scientific">Nitratiruptor tergarcus DSM 16512</name>
    <dbReference type="NCBI Taxonomy" id="1069081"/>
    <lineage>
        <taxon>Bacteria</taxon>
        <taxon>Pseudomonadati</taxon>
        <taxon>Campylobacterota</taxon>
        <taxon>Epsilonproteobacteria</taxon>
        <taxon>Nautiliales</taxon>
        <taxon>Nitratiruptoraceae</taxon>
        <taxon>Nitratiruptor</taxon>
    </lineage>
</organism>
<proteinExistence type="predicted"/>
<evidence type="ECO:0000313" key="2">
    <source>
        <dbReference type="Proteomes" id="UP000192602"/>
    </source>
</evidence>
<name>A0A1W1WVD8_9BACT</name>
<gene>
    <name evidence="1" type="ORF">SAMN05660197_1525</name>
</gene>
<dbReference type="EMBL" id="FWWZ01000001">
    <property type="protein sequence ID" value="SMC09703.1"/>
    <property type="molecule type" value="Genomic_DNA"/>
</dbReference>
<dbReference type="AlphaFoldDB" id="A0A1W1WVD8"/>
<dbReference type="STRING" id="1069081.SAMN05660197_1525"/>
<dbReference type="RefSeq" id="WP_084275919.1">
    <property type="nucleotide sequence ID" value="NZ_AP026671.1"/>
</dbReference>
<keyword evidence="2" id="KW-1185">Reference proteome</keyword>
<evidence type="ECO:0008006" key="3">
    <source>
        <dbReference type="Google" id="ProtNLM"/>
    </source>
</evidence>
<protein>
    <recommendedName>
        <fullName evidence="3">Peptidase propeptide and YPEB domain-containing protein</fullName>
    </recommendedName>
</protein>
<sequence>MKIILISFLLAIVSFGKVEHYEIHKYNQKPSIRIKQQKLLKQYVKIDPEKITKQITGEKIEYKRLKHQINTIYFEVWTKHYYLWIDAQTGKVLKKEKR</sequence>
<accession>A0A1W1WVD8</accession>
<evidence type="ECO:0000313" key="1">
    <source>
        <dbReference type="EMBL" id="SMC09703.1"/>
    </source>
</evidence>
<dbReference type="Proteomes" id="UP000192602">
    <property type="component" value="Unassembled WGS sequence"/>
</dbReference>